<sequence>MSSTGDDAAVTPADIAQRLYERMPNLITNSDMDAEMFMELMSLKKDQYIHDTQAYRSRDWEGPHQDEVWVDWVAKAMKAFSAKLTAKENQPLCDKEIEPVIEEICSIYDGVRNLVISDNILQRVQDAGQKDKISPEEAGSSYQSGGEGVW</sequence>
<evidence type="ECO:0000313" key="3">
    <source>
        <dbReference type="Proteomes" id="UP000054560"/>
    </source>
</evidence>
<dbReference type="EMBL" id="KQ244103">
    <property type="protein sequence ID" value="KNC74769.1"/>
    <property type="molecule type" value="Genomic_DNA"/>
</dbReference>
<accession>A0A0L0FDC4</accession>
<evidence type="ECO:0000256" key="1">
    <source>
        <dbReference type="SAM" id="MobiDB-lite"/>
    </source>
</evidence>
<dbReference type="GeneID" id="25913194"/>
<dbReference type="Proteomes" id="UP000054560">
    <property type="component" value="Unassembled WGS sequence"/>
</dbReference>
<reference evidence="2 3" key="1">
    <citation type="submission" date="2011-02" db="EMBL/GenBank/DDBJ databases">
        <title>The Genome Sequence of Sphaeroforma arctica JP610.</title>
        <authorList>
            <consortium name="The Broad Institute Genome Sequencing Platform"/>
            <person name="Russ C."/>
            <person name="Cuomo C."/>
            <person name="Young S.K."/>
            <person name="Zeng Q."/>
            <person name="Gargeya S."/>
            <person name="Alvarado L."/>
            <person name="Berlin A."/>
            <person name="Chapman S.B."/>
            <person name="Chen Z."/>
            <person name="Freedman E."/>
            <person name="Gellesch M."/>
            <person name="Goldberg J."/>
            <person name="Griggs A."/>
            <person name="Gujja S."/>
            <person name="Heilman E."/>
            <person name="Heiman D."/>
            <person name="Howarth C."/>
            <person name="Mehta T."/>
            <person name="Neiman D."/>
            <person name="Pearson M."/>
            <person name="Roberts A."/>
            <person name="Saif S."/>
            <person name="Shea T."/>
            <person name="Shenoy N."/>
            <person name="Sisk P."/>
            <person name="Stolte C."/>
            <person name="Sykes S."/>
            <person name="White J."/>
            <person name="Yandava C."/>
            <person name="Burger G."/>
            <person name="Gray M.W."/>
            <person name="Holland P.W.H."/>
            <person name="King N."/>
            <person name="Lang F.B.F."/>
            <person name="Roger A.J."/>
            <person name="Ruiz-Trillo I."/>
            <person name="Haas B."/>
            <person name="Nusbaum C."/>
            <person name="Birren B."/>
        </authorList>
    </citation>
    <scope>NUCLEOTIDE SEQUENCE [LARGE SCALE GENOMIC DNA]</scope>
    <source>
        <strain evidence="2 3">JP610</strain>
    </source>
</reference>
<evidence type="ECO:0000313" key="2">
    <source>
        <dbReference type="EMBL" id="KNC74769.1"/>
    </source>
</evidence>
<proteinExistence type="predicted"/>
<organism evidence="2 3">
    <name type="scientific">Sphaeroforma arctica JP610</name>
    <dbReference type="NCBI Taxonomy" id="667725"/>
    <lineage>
        <taxon>Eukaryota</taxon>
        <taxon>Ichthyosporea</taxon>
        <taxon>Ichthyophonida</taxon>
        <taxon>Sphaeroforma</taxon>
    </lineage>
</organism>
<keyword evidence="3" id="KW-1185">Reference proteome</keyword>
<gene>
    <name evidence="2" type="ORF">SARC_12690</name>
</gene>
<name>A0A0L0FDC4_9EUKA</name>
<protein>
    <submittedName>
        <fullName evidence="2">Uncharacterized protein</fullName>
    </submittedName>
</protein>
<feature type="region of interest" description="Disordered" evidence="1">
    <location>
        <begin position="127"/>
        <end position="150"/>
    </location>
</feature>
<dbReference type="RefSeq" id="XP_014148671.1">
    <property type="nucleotide sequence ID" value="XM_014293196.1"/>
</dbReference>
<dbReference type="AlphaFoldDB" id="A0A0L0FDC4"/>